<evidence type="ECO:0000313" key="3">
    <source>
        <dbReference type="Proteomes" id="UP000276133"/>
    </source>
</evidence>
<organism evidence="2 3">
    <name type="scientific">Brachionus plicatilis</name>
    <name type="common">Marine rotifer</name>
    <name type="synonym">Brachionus muelleri</name>
    <dbReference type="NCBI Taxonomy" id="10195"/>
    <lineage>
        <taxon>Eukaryota</taxon>
        <taxon>Metazoa</taxon>
        <taxon>Spiralia</taxon>
        <taxon>Gnathifera</taxon>
        <taxon>Rotifera</taxon>
        <taxon>Eurotatoria</taxon>
        <taxon>Monogononta</taxon>
        <taxon>Pseudotrocha</taxon>
        <taxon>Ploima</taxon>
        <taxon>Brachionidae</taxon>
        <taxon>Brachionus</taxon>
    </lineage>
</organism>
<accession>A0A3M7SM92</accession>
<keyword evidence="3" id="KW-1185">Reference proteome</keyword>
<reference evidence="2 3" key="1">
    <citation type="journal article" date="2018" name="Sci. Rep.">
        <title>Genomic signatures of local adaptation to the degree of environmental predictability in rotifers.</title>
        <authorList>
            <person name="Franch-Gras L."/>
            <person name="Hahn C."/>
            <person name="Garcia-Roger E.M."/>
            <person name="Carmona M.J."/>
            <person name="Serra M."/>
            <person name="Gomez A."/>
        </authorList>
    </citation>
    <scope>NUCLEOTIDE SEQUENCE [LARGE SCALE GENOMIC DNA]</scope>
    <source>
        <strain evidence="2">HYR1</strain>
    </source>
</reference>
<feature type="compositionally biased region" description="Polar residues" evidence="1">
    <location>
        <begin position="1"/>
        <end position="11"/>
    </location>
</feature>
<dbReference type="STRING" id="10195.A0A3M7SM92"/>
<dbReference type="Proteomes" id="UP000276133">
    <property type="component" value="Unassembled WGS sequence"/>
</dbReference>
<dbReference type="EMBL" id="REGN01001134">
    <property type="protein sequence ID" value="RNA36737.1"/>
    <property type="molecule type" value="Genomic_DNA"/>
</dbReference>
<dbReference type="AlphaFoldDB" id="A0A3M7SM92"/>
<dbReference type="PANTHER" id="PTHR46785">
    <property type="entry name" value="VON WILLEBRAND FACTOR A DOMAIN-CONTAINING PROTEIN 3B"/>
    <property type="match status" value="1"/>
</dbReference>
<evidence type="ECO:0000313" key="2">
    <source>
        <dbReference type="EMBL" id="RNA36737.1"/>
    </source>
</evidence>
<proteinExistence type="predicted"/>
<feature type="non-terminal residue" evidence="2">
    <location>
        <position position="491"/>
    </location>
</feature>
<feature type="region of interest" description="Disordered" evidence="1">
    <location>
        <begin position="1"/>
        <end position="20"/>
    </location>
</feature>
<protein>
    <submittedName>
        <fullName evidence="2">von Willebrand factor A domain-containing 3B-like isoform X2</fullName>
    </submittedName>
</protein>
<dbReference type="PANTHER" id="PTHR46785:SF1">
    <property type="entry name" value="VON WILLEBRAND FACTOR A DOMAIN-CONTAINING PROTEIN 3B"/>
    <property type="match status" value="1"/>
</dbReference>
<name>A0A3M7SM92_BRAPC</name>
<gene>
    <name evidence="2" type="ORF">BpHYR1_006497</name>
</gene>
<sequence>MTSVQPKFSSHNYHDENKKKQAEKYDHSKALVVASAPCSIMDGNLINFDAQKVEFEINTQFPAVCVERIESDKWIKKYGLKSNKLTFEAILSMIGFKKQQDYIDQVKKLVASKYSKGLFLQTQSKDGLIYNITVNVSKLVEFTKRLEDSIKMFKLRLKWLNTDSRRLFGVITEQSVCLVIDCKTKDNVGFSQYKSCIIKLLKEQVSRLSNFNIIRCSDKIEYFRDKAVVVSAHTIEDSIEWLYEWNREFVKVSSDTMTCESVMLAYKDKSIEAIYLISQGISSNGVREILHDKSVKLSSNLGIKLNVVSFDCIDSDTVEYLRRLGLNSKGKFHAYCLLKEYEDYTSGPIEPDPTKSRIIMNKRVFGGAPPGSGIKTDLMLVFEEIQLAMETLENIQALIESMNRVQSSKIYHSEIKTDENSKSIKNRDEQYLTSREWLLKHGLSSKNLDLFDILSKVCFRHCDGVVDIKKEAMNGKSFIIGDGITYYQGDA</sequence>
<comment type="caution">
    <text evidence="2">The sequence shown here is derived from an EMBL/GenBank/DDBJ whole genome shotgun (WGS) entry which is preliminary data.</text>
</comment>
<evidence type="ECO:0000256" key="1">
    <source>
        <dbReference type="SAM" id="MobiDB-lite"/>
    </source>
</evidence>
<dbReference type="OrthoDB" id="10021393at2759"/>